<dbReference type="CDD" id="cd02205">
    <property type="entry name" value="CBS_pair_SF"/>
    <property type="match status" value="1"/>
</dbReference>
<evidence type="ECO:0000313" key="3">
    <source>
        <dbReference type="Proteomes" id="UP000573327"/>
    </source>
</evidence>
<dbReference type="SUPFAM" id="SSF54631">
    <property type="entry name" value="CBS-domain pair"/>
    <property type="match status" value="1"/>
</dbReference>
<dbReference type="InterPro" id="IPR000644">
    <property type="entry name" value="CBS_dom"/>
</dbReference>
<feature type="domain" description="CBS" evidence="1">
    <location>
        <begin position="87"/>
        <end position="129"/>
    </location>
</feature>
<organism evidence="2 3">
    <name type="scientific">Kitasatospora gansuensis</name>
    <dbReference type="NCBI Taxonomy" id="258050"/>
    <lineage>
        <taxon>Bacteria</taxon>
        <taxon>Bacillati</taxon>
        <taxon>Actinomycetota</taxon>
        <taxon>Actinomycetes</taxon>
        <taxon>Kitasatosporales</taxon>
        <taxon>Streptomycetaceae</taxon>
        <taxon>Kitasatospora</taxon>
    </lineage>
</organism>
<accession>A0A7W7WIK2</accession>
<evidence type="ECO:0000259" key="1">
    <source>
        <dbReference type="Pfam" id="PF00571"/>
    </source>
</evidence>
<keyword evidence="3" id="KW-1185">Reference proteome</keyword>
<dbReference type="InterPro" id="IPR046342">
    <property type="entry name" value="CBS_dom_sf"/>
</dbReference>
<evidence type="ECO:0000313" key="2">
    <source>
        <dbReference type="EMBL" id="MBB4947940.1"/>
    </source>
</evidence>
<dbReference type="Proteomes" id="UP000573327">
    <property type="component" value="Unassembled WGS sequence"/>
</dbReference>
<dbReference type="Gene3D" id="3.10.580.10">
    <property type="entry name" value="CBS-domain"/>
    <property type="match status" value="1"/>
</dbReference>
<gene>
    <name evidence="2" type="ORF">F4556_003475</name>
</gene>
<sequence length="134" mass="14668">MTSYPTTDRLTVANALESHDFQITDDRTIGHANEIFGSAHVPYLLVRDHDGRCEGLLTRIGMSPFLSRSPYSERTLVGATAHQRGPFAWPTMSLAVAALAMQTKHLTVWPVTDDDGYLLGVITSARVTDLLTPA</sequence>
<proteinExistence type="predicted"/>
<dbReference type="EMBL" id="JACHJR010000001">
    <property type="protein sequence ID" value="MBB4947940.1"/>
    <property type="molecule type" value="Genomic_DNA"/>
</dbReference>
<comment type="caution">
    <text evidence="2">The sequence shown here is derived from an EMBL/GenBank/DDBJ whole genome shotgun (WGS) entry which is preliminary data.</text>
</comment>
<reference evidence="2 3" key="1">
    <citation type="submission" date="2020-08" db="EMBL/GenBank/DDBJ databases">
        <title>Sequencing the genomes of 1000 actinobacteria strains.</title>
        <authorList>
            <person name="Klenk H.-P."/>
        </authorList>
    </citation>
    <scope>NUCLEOTIDE SEQUENCE [LARGE SCALE GENOMIC DNA]</scope>
    <source>
        <strain evidence="2 3">DSM 44786</strain>
    </source>
</reference>
<dbReference type="Pfam" id="PF00571">
    <property type="entry name" value="CBS"/>
    <property type="match status" value="1"/>
</dbReference>
<dbReference type="AlphaFoldDB" id="A0A7W7WIK2"/>
<dbReference type="RefSeq" id="WP_184916662.1">
    <property type="nucleotide sequence ID" value="NZ_JACHJR010000001.1"/>
</dbReference>
<name>A0A7W7WIK2_9ACTN</name>
<protein>
    <submittedName>
        <fullName evidence="2">Putative transcriptional regulator</fullName>
    </submittedName>
</protein>